<keyword evidence="1" id="KW-1133">Transmembrane helix</keyword>
<proteinExistence type="predicted"/>
<accession>A1R4J2</accession>
<gene>
    <name evidence="2" type="ordered locus">AAur_1376</name>
</gene>
<keyword evidence="1" id="KW-0812">Transmembrane</keyword>
<dbReference type="Proteomes" id="UP000000637">
    <property type="component" value="Chromosome"/>
</dbReference>
<reference evidence="2 3" key="1">
    <citation type="journal article" date="2006" name="PLoS Genet.">
        <title>Secrets of soil survival revealed by the genome sequence of Arthrobacter aurescens TC1.</title>
        <authorList>
            <person name="Mongodin E.F."/>
            <person name="Shapir N."/>
            <person name="Daugherty S.C."/>
            <person name="DeBoy R.T."/>
            <person name="Emerson J.B."/>
            <person name="Shvartzbeyn A."/>
            <person name="Radune D."/>
            <person name="Vamathevan J."/>
            <person name="Riggs F."/>
            <person name="Grinberg V."/>
            <person name="Khouri H."/>
            <person name="Wackett L.P."/>
            <person name="Nelson K.E."/>
            <person name="Sadowsky M.J."/>
        </authorList>
    </citation>
    <scope>NUCLEOTIDE SEQUENCE [LARGE SCALE GENOMIC DNA]</scope>
    <source>
        <strain evidence="2 3">TC1</strain>
    </source>
</reference>
<dbReference type="KEGG" id="aau:AAur_1376"/>
<feature type="transmembrane region" description="Helical" evidence="1">
    <location>
        <begin position="161"/>
        <end position="183"/>
    </location>
</feature>
<organism evidence="2 3">
    <name type="scientific">Paenarthrobacter aurescens (strain TC1)</name>
    <dbReference type="NCBI Taxonomy" id="290340"/>
    <lineage>
        <taxon>Bacteria</taxon>
        <taxon>Bacillati</taxon>
        <taxon>Actinomycetota</taxon>
        <taxon>Actinomycetes</taxon>
        <taxon>Micrococcales</taxon>
        <taxon>Micrococcaceae</taxon>
        <taxon>Paenarthrobacter</taxon>
    </lineage>
</organism>
<keyword evidence="3" id="KW-1185">Reference proteome</keyword>
<feature type="transmembrane region" description="Helical" evidence="1">
    <location>
        <begin position="20"/>
        <end position="45"/>
    </location>
</feature>
<evidence type="ECO:0000256" key="1">
    <source>
        <dbReference type="SAM" id="Phobius"/>
    </source>
</evidence>
<name>A1R4J2_PAEAT</name>
<dbReference type="AlphaFoldDB" id="A1R4J2"/>
<dbReference type="HOGENOM" id="CLU_1232945_0_0_11"/>
<feature type="transmembrane region" description="Helical" evidence="1">
    <location>
        <begin position="66"/>
        <end position="84"/>
    </location>
</feature>
<protein>
    <submittedName>
        <fullName evidence="2">Uncharacterized protein</fullName>
    </submittedName>
</protein>
<evidence type="ECO:0000313" key="3">
    <source>
        <dbReference type="Proteomes" id="UP000000637"/>
    </source>
</evidence>
<dbReference type="STRING" id="290340.AAur_1376"/>
<sequence length="185" mass="19384">MVDLANSALHVLMNAVMAAMLWNFASSTALLQVAVLGGGAFWFALQAAARPELKALCAEGRGRLRCAYHGLNMAAAALMVAVMNHPTAPHPDIMSAPGSSHNHHGLAAGVAVDMTGTWDYNDTLMILPAVFFAASSVFFLVLLLCPWALRLFTGLSDASAAAVRVTYGFEFSGAAAMALMFALPA</sequence>
<evidence type="ECO:0000313" key="2">
    <source>
        <dbReference type="EMBL" id="ABM09470.1"/>
    </source>
</evidence>
<dbReference type="InterPro" id="IPR033458">
    <property type="entry name" value="DUF5134"/>
</dbReference>
<dbReference type="Pfam" id="PF17197">
    <property type="entry name" value="DUF5134"/>
    <property type="match status" value="1"/>
</dbReference>
<dbReference type="EMBL" id="CP000474">
    <property type="protein sequence ID" value="ABM09470.1"/>
    <property type="molecule type" value="Genomic_DNA"/>
</dbReference>
<keyword evidence="1" id="KW-0472">Membrane</keyword>
<feature type="transmembrane region" description="Helical" evidence="1">
    <location>
        <begin position="124"/>
        <end position="149"/>
    </location>
</feature>